<feature type="chain" id="PRO_5043484994" evidence="1">
    <location>
        <begin position="24"/>
        <end position="117"/>
    </location>
</feature>
<accession>A0AAV7FYS7</accession>
<proteinExistence type="predicted"/>
<gene>
    <name evidence="2" type="ORF">IEQ34_016693</name>
</gene>
<reference evidence="2 3" key="1">
    <citation type="journal article" date="2021" name="Hortic Res">
        <title>Chromosome-scale assembly of the Dendrobium chrysotoxum genome enhances the understanding of orchid evolution.</title>
        <authorList>
            <person name="Zhang Y."/>
            <person name="Zhang G.Q."/>
            <person name="Zhang D."/>
            <person name="Liu X.D."/>
            <person name="Xu X.Y."/>
            <person name="Sun W.H."/>
            <person name="Yu X."/>
            <person name="Zhu X."/>
            <person name="Wang Z.W."/>
            <person name="Zhao X."/>
            <person name="Zhong W.Y."/>
            <person name="Chen H."/>
            <person name="Yin W.L."/>
            <person name="Huang T."/>
            <person name="Niu S.C."/>
            <person name="Liu Z.J."/>
        </authorList>
    </citation>
    <scope>NUCLEOTIDE SEQUENCE [LARGE SCALE GENOMIC DNA]</scope>
    <source>
        <strain evidence="2">Lindl</strain>
    </source>
</reference>
<keyword evidence="3" id="KW-1185">Reference proteome</keyword>
<evidence type="ECO:0000313" key="2">
    <source>
        <dbReference type="EMBL" id="KAH0454769.1"/>
    </source>
</evidence>
<keyword evidence="1" id="KW-0732">Signal</keyword>
<dbReference type="EMBL" id="JAGFBR010000015">
    <property type="protein sequence ID" value="KAH0454769.1"/>
    <property type="molecule type" value="Genomic_DNA"/>
</dbReference>
<dbReference type="AlphaFoldDB" id="A0AAV7FYS7"/>
<sequence>MKEMAGFWFVLLLLLSPVPVQMASNESECPVSLQVANCKQLTCSMNCSFNWGSRNLIRVDCVDQMASNDDPDCYFDVTVTNCKQITCSIKCYIQIGSGFLKKVECRGQNICRCHFEC</sequence>
<evidence type="ECO:0000256" key="1">
    <source>
        <dbReference type="SAM" id="SignalP"/>
    </source>
</evidence>
<evidence type="ECO:0000313" key="3">
    <source>
        <dbReference type="Proteomes" id="UP000775213"/>
    </source>
</evidence>
<comment type="caution">
    <text evidence="2">The sequence shown here is derived from an EMBL/GenBank/DDBJ whole genome shotgun (WGS) entry which is preliminary data.</text>
</comment>
<dbReference type="Proteomes" id="UP000775213">
    <property type="component" value="Unassembled WGS sequence"/>
</dbReference>
<organism evidence="2 3">
    <name type="scientific">Dendrobium chrysotoxum</name>
    <name type="common">Orchid</name>
    <dbReference type="NCBI Taxonomy" id="161865"/>
    <lineage>
        <taxon>Eukaryota</taxon>
        <taxon>Viridiplantae</taxon>
        <taxon>Streptophyta</taxon>
        <taxon>Embryophyta</taxon>
        <taxon>Tracheophyta</taxon>
        <taxon>Spermatophyta</taxon>
        <taxon>Magnoliopsida</taxon>
        <taxon>Liliopsida</taxon>
        <taxon>Asparagales</taxon>
        <taxon>Orchidaceae</taxon>
        <taxon>Epidendroideae</taxon>
        <taxon>Malaxideae</taxon>
        <taxon>Dendrobiinae</taxon>
        <taxon>Dendrobium</taxon>
    </lineage>
</organism>
<name>A0AAV7FYS7_DENCH</name>
<protein>
    <submittedName>
        <fullName evidence="2">Uncharacterized protein</fullName>
    </submittedName>
</protein>
<feature type="signal peptide" evidence="1">
    <location>
        <begin position="1"/>
        <end position="23"/>
    </location>
</feature>